<dbReference type="Gene3D" id="1.10.533.10">
    <property type="entry name" value="Death Domain, Fas"/>
    <property type="match status" value="1"/>
</dbReference>
<organism evidence="2 3">
    <name type="scientific">Acanthochromis polyacanthus</name>
    <name type="common">spiny chromis</name>
    <dbReference type="NCBI Taxonomy" id="80966"/>
    <lineage>
        <taxon>Eukaryota</taxon>
        <taxon>Metazoa</taxon>
        <taxon>Chordata</taxon>
        <taxon>Craniata</taxon>
        <taxon>Vertebrata</taxon>
        <taxon>Euteleostomi</taxon>
        <taxon>Actinopterygii</taxon>
        <taxon>Neopterygii</taxon>
        <taxon>Teleostei</taxon>
        <taxon>Neoteleostei</taxon>
        <taxon>Acanthomorphata</taxon>
        <taxon>Ovalentaria</taxon>
        <taxon>Pomacentridae</taxon>
        <taxon>Acanthochromis</taxon>
    </lineage>
</organism>
<protein>
    <recommendedName>
        <fullName evidence="1">CARD domain-containing protein</fullName>
    </recommendedName>
</protein>
<evidence type="ECO:0000259" key="1">
    <source>
        <dbReference type="PROSITE" id="PS50209"/>
    </source>
</evidence>
<dbReference type="PROSITE" id="PS50209">
    <property type="entry name" value="CARD"/>
    <property type="match status" value="1"/>
</dbReference>
<name>A0A3Q1FL93_9TELE</name>
<dbReference type="Ensembl" id="ENSAPOT00000004685.1">
    <property type="protein sequence ID" value="ENSAPOP00000007595.1"/>
    <property type="gene ID" value="ENSAPOG00000009577.1"/>
</dbReference>
<accession>A0A3Q1FL93</accession>
<dbReference type="CDD" id="cd01671">
    <property type="entry name" value="CARD"/>
    <property type="match status" value="1"/>
</dbReference>
<sequence length="98" mass="11280">MLQQTKAEQFQPEDWLLSVRTQLSQRLSDVTVSQLLDRLYDQRVISGEEMNVIRAQIGADKARHLIDWVHRKGPEAVSLLKAALREVDPWLCKTLNLA</sequence>
<dbReference type="InterPro" id="IPR001315">
    <property type="entry name" value="CARD"/>
</dbReference>
<dbReference type="GeneTree" id="ENSGT00940000177769"/>
<evidence type="ECO:0000313" key="3">
    <source>
        <dbReference type="Proteomes" id="UP000257200"/>
    </source>
</evidence>
<dbReference type="InParanoid" id="A0A3Q1FL93"/>
<dbReference type="STRING" id="80966.ENSAPOP00000007595"/>
<proteinExistence type="predicted"/>
<dbReference type="SUPFAM" id="SSF47986">
    <property type="entry name" value="DEATH domain"/>
    <property type="match status" value="1"/>
</dbReference>
<reference evidence="2" key="1">
    <citation type="submission" date="2025-08" db="UniProtKB">
        <authorList>
            <consortium name="Ensembl"/>
        </authorList>
    </citation>
    <scope>IDENTIFICATION</scope>
</reference>
<dbReference type="InterPro" id="IPR011029">
    <property type="entry name" value="DEATH-like_dom_sf"/>
</dbReference>
<evidence type="ECO:0000313" key="2">
    <source>
        <dbReference type="Ensembl" id="ENSAPOP00000007595.1"/>
    </source>
</evidence>
<reference evidence="2" key="2">
    <citation type="submission" date="2025-09" db="UniProtKB">
        <authorList>
            <consortium name="Ensembl"/>
        </authorList>
    </citation>
    <scope>IDENTIFICATION</scope>
</reference>
<dbReference type="GO" id="GO:0042981">
    <property type="term" value="P:regulation of apoptotic process"/>
    <property type="evidence" value="ECO:0007669"/>
    <property type="project" value="InterPro"/>
</dbReference>
<feature type="domain" description="CARD" evidence="1">
    <location>
        <begin position="20"/>
        <end position="98"/>
    </location>
</feature>
<dbReference type="Pfam" id="PF00619">
    <property type="entry name" value="CARD"/>
    <property type="match status" value="1"/>
</dbReference>
<dbReference type="AlphaFoldDB" id="A0A3Q1FL93"/>
<keyword evidence="3" id="KW-1185">Reference proteome</keyword>
<dbReference type="Proteomes" id="UP000257200">
    <property type="component" value="Unplaced"/>
</dbReference>